<dbReference type="Pfam" id="PF01408">
    <property type="entry name" value="GFO_IDH_MocA"/>
    <property type="match status" value="1"/>
</dbReference>
<organism evidence="5 6">
    <name type="scientific">Metabacillus litoralis</name>
    <dbReference type="NCBI Taxonomy" id="152268"/>
    <lineage>
        <taxon>Bacteria</taxon>
        <taxon>Bacillati</taxon>
        <taxon>Bacillota</taxon>
        <taxon>Bacilli</taxon>
        <taxon>Bacillales</taxon>
        <taxon>Bacillaceae</taxon>
        <taxon>Metabacillus</taxon>
    </lineage>
</organism>
<evidence type="ECO:0000313" key="6">
    <source>
        <dbReference type="Proteomes" id="UP000078534"/>
    </source>
</evidence>
<gene>
    <name evidence="5" type="ORF">A6K24_23065</name>
</gene>
<keyword evidence="2" id="KW-0560">Oxidoreductase</keyword>
<dbReference type="AlphaFoldDB" id="A0A179SXP6"/>
<evidence type="ECO:0000259" key="3">
    <source>
        <dbReference type="Pfam" id="PF01408"/>
    </source>
</evidence>
<dbReference type="GO" id="GO:0016491">
    <property type="term" value="F:oxidoreductase activity"/>
    <property type="evidence" value="ECO:0007669"/>
    <property type="project" value="UniProtKB-KW"/>
</dbReference>
<protein>
    <submittedName>
        <fullName evidence="5">Oxidoreductase</fullName>
    </submittedName>
</protein>
<feature type="domain" description="Gfo/Idh/MocA-like oxidoreductase C-terminal" evidence="4">
    <location>
        <begin position="136"/>
        <end position="348"/>
    </location>
</feature>
<dbReference type="Pfam" id="PF02894">
    <property type="entry name" value="GFO_IDH_MocA_C"/>
    <property type="match status" value="1"/>
</dbReference>
<dbReference type="Proteomes" id="UP000078534">
    <property type="component" value="Unassembled WGS sequence"/>
</dbReference>
<dbReference type="InterPro" id="IPR004104">
    <property type="entry name" value="Gfo/Idh/MocA-like_OxRdtase_C"/>
</dbReference>
<dbReference type="Gene3D" id="3.30.360.10">
    <property type="entry name" value="Dihydrodipicolinate Reductase, domain 2"/>
    <property type="match status" value="1"/>
</dbReference>
<dbReference type="Gene3D" id="3.40.50.720">
    <property type="entry name" value="NAD(P)-binding Rossmann-like Domain"/>
    <property type="match status" value="1"/>
</dbReference>
<sequence>MNKKVRIGMIGYGFAARTFHAPVISAIPNLELRKIVQRNGKSDKERYPSVEFVNNIRDLYQDKEIDLIVVTTPSTDHFTFVKDALLAGKHVVVEKPFTTTTAEADQLIALARKMNKVLSVFHNRRWDGDFLTIQHLIKENILGQIYDVEFRWDRFSPMANTNWRESSSIGSGQLYDLGVHFLDQALCLFGKPNTIRAEIRTLRPNTQADDYFDVTLGYKNGLSLRLKSSLLAREPGPRYSLHGTKGSFVKYGIDPQEELLKKGLTPDSPGWGNEPKEWWGKLNTNVNKLHIEGRIETIPGSYQSFYQNIYEHIVDHNELAVKPEEARLAIYLIEMAIQSHLEKRTLEVI</sequence>
<comment type="caution">
    <text evidence="5">The sequence shown here is derived from an EMBL/GenBank/DDBJ whole genome shotgun (WGS) entry which is preliminary data.</text>
</comment>
<dbReference type="EMBL" id="LWSG01000017">
    <property type="protein sequence ID" value="OAS85880.1"/>
    <property type="molecule type" value="Genomic_DNA"/>
</dbReference>
<dbReference type="InterPro" id="IPR051317">
    <property type="entry name" value="Gfo/Idh/MocA_oxidoreduct"/>
</dbReference>
<dbReference type="OrthoDB" id="9815825at2"/>
<dbReference type="InterPro" id="IPR036291">
    <property type="entry name" value="NAD(P)-bd_dom_sf"/>
</dbReference>
<accession>A0A179SXP6</accession>
<keyword evidence="6" id="KW-1185">Reference proteome</keyword>
<dbReference type="STRING" id="152268.A6K24_23065"/>
<evidence type="ECO:0000259" key="4">
    <source>
        <dbReference type="Pfam" id="PF02894"/>
    </source>
</evidence>
<dbReference type="RefSeq" id="WP_066333009.1">
    <property type="nucleotide sequence ID" value="NZ_LWSG01000017.1"/>
</dbReference>
<evidence type="ECO:0000313" key="5">
    <source>
        <dbReference type="EMBL" id="OAS85880.1"/>
    </source>
</evidence>
<proteinExistence type="inferred from homology"/>
<name>A0A179SXP6_9BACI</name>
<evidence type="ECO:0000256" key="2">
    <source>
        <dbReference type="ARBA" id="ARBA00023002"/>
    </source>
</evidence>
<dbReference type="PANTHER" id="PTHR43708:SF5">
    <property type="entry name" value="CONSERVED EXPRESSED OXIDOREDUCTASE (EUROFUNG)-RELATED"/>
    <property type="match status" value="1"/>
</dbReference>
<reference evidence="6" key="1">
    <citation type="submission" date="2016-04" db="EMBL/GenBank/DDBJ databases">
        <authorList>
            <person name="Lyu Z."/>
            <person name="Lyu W."/>
        </authorList>
    </citation>
    <scope>NUCLEOTIDE SEQUENCE [LARGE SCALE GENOMIC DNA]</scope>
    <source>
        <strain evidence="6">C44</strain>
    </source>
</reference>
<dbReference type="GO" id="GO:0000166">
    <property type="term" value="F:nucleotide binding"/>
    <property type="evidence" value="ECO:0007669"/>
    <property type="project" value="InterPro"/>
</dbReference>
<comment type="similarity">
    <text evidence="1">Belongs to the Gfo/Idh/MocA family.</text>
</comment>
<dbReference type="PANTHER" id="PTHR43708">
    <property type="entry name" value="CONSERVED EXPRESSED OXIDOREDUCTASE (EUROFUNG)"/>
    <property type="match status" value="1"/>
</dbReference>
<dbReference type="InterPro" id="IPR000683">
    <property type="entry name" value="Gfo/Idh/MocA-like_OxRdtase_N"/>
</dbReference>
<feature type="domain" description="Gfo/Idh/MocA-like oxidoreductase N-terminal" evidence="3">
    <location>
        <begin position="5"/>
        <end position="122"/>
    </location>
</feature>
<evidence type="ECO:0000256" key="1">
    <source>
        <dbReference type="ARBA" id="ARBA00010928"/>
    </source>
</evidence>
<dbReference type="NCBIfam" id="NF008607">
    <property type="entry name" value="PRK11579.1"/>
    <property type="match status" value="1"/>
</dbReference>
<dbReference type="SUPFAM" id="SSF51735">
    <property type="entry name" value="NAD(P)-binding Rossmann-fold domains"/>
    <property type="match status" value="1"/>
</dbReference>